<proteinExistence type="predicted"/>
<name>A0A329QKV1_9ACTN</name>
<keyword evidence="2" id="KW-1185">Reference proteome</keyword>
<protein>
    <submittedName>
        <fullName evidence="1">Uncharacterized protein</fullName>
    </submittedName>
</protein>
<dbReference type="EMBL" id="QMIG01000022">
    <property type="protein sequence ID" value="RAW11148.1"/>
    <property type="molecule type" value="Genomic_DNA"/>
</dbReference>
<comment type="caution">
    <text evidence="1">The sequence shown here is derived from an EMBL/GenBank/DDBJ whole genome shotgun (WGS) entry which is preliminary data.</text>
</comment>
<evidence type="ECO:0000313" key="1">
    <source>
        <dbReference type="EMBL" id="RAW11148.1"/>
    </source>
</evidence>
<reference evidence="1 2" key="1">
    <citation type="submission" date="2018-06" db="EMBL/GenBank/DDBJ databases">
        <title>Phytoactinopolyspora halophila sp. nov., a novel halophilic actinomycete isolated from a saline soil in China.</title>
        <authorList>
            <person name="Tang S.-K."/>
        </authorList>
    </citation>
    <scope>NUCLEOTIDE SEQUENCE [LARGE SCALE GENOMIC DNA]</scope>
    <source>
        <strain evidence="1 2">YIM 96934</strain>
    </source>
</reference>
<organism evidence="1 2">
    <name type="scientific">Phytoactinopolyspora halophila</name>
    <dbReference type="NCBI Taxonomy" id="1981511"/>
    <lineage>
        <taxon>Bacteria</taxon>
        <taxon>Bacillati</taxon>
        <taxon>Actinomycetota</taxon>
        <taxon>Actinomycetes</taxon>
        <taxon>Jiangellales</taxon>
        <taxon>Jiangellaceae</taxon>
        <taxon>Phytoactinopolyspora</taxon>
    </lineage>
</organism>
<evidence type="ECO:0000313" key="2">
    <source>
        <dbReference type="Proteomes" id="UP000250462"/>
    </source>
</evidence>
<sequence>MRAALVDEGINPDMIADGLETPGWSTWPAVVTDGVVTVGVGVGGDDEDERFIVPHPRAEEPYAVENLVAYLRDSFGLRGLPEQTE</sequence>
<dbReference type="Proteomes" id="UP000250462">
    <property type="component" value="Unassembled WGS sequence"/>
</dbReference>
<accession>A0A329QKV1</accession>
<gene>
    <name evidence="1" type="ORF">DPM12_17555</name>
</gene>
<dbReference type="AlphaFoldDB" id="A0A329QKV1"/>